<sequence length="494" mass="53921">MDFLTRPFSPRPSAPLNQQLYQRIRDAIATGQLHPGERVPSVRSLASELNLARGTVEAAYQRLTSEGYLLPRGPAGTIVSPSLTNLTPGHAPAAPPPSRPQPEPQSPVILPFQLGLPALDAFPRKTWNRLAGQRLRTLTGDALAYPDPQGYLPLRRAIAAYLGISRGIACSEQQVFITAGYHCSLDLICRSLFTPGDLGWYEDPGYPFARRFLLHAGMQLAPVPVDEAGLDVAAGEQYAGHAHFAVVTPTHQSPLGVALSLPRRLALLAWAARRGAWIIEDDYDSEFRYHGRPLPALKSLDSDERVIYTGTFSKVFFPGLRLAYLVVPQTQIPTFQQTAQILHSNGFTLAQATAADFMERGYFARHIRKMRALYAERRRYLQDALTTLAGDRLQLHASAGGMHLLARLPPGGSLDVDIAAEAISAGLSIQALSQWRQRPDSAGGLLMGFTNLVSAEQAHQLTQRLCALPSFLRLPSADGNNLTSPFSDAKSADR</sequence>
<evidence type="ECO:0000313" key="8">
    <source>
        <dbReference type="EMBL" id="ERO59465.1"/>
    </source>
</evidence>
<dbReference type="Gene3D" id="1.10.10.10">
    <property type="entry name" value="Winged helix-like DNA-binding domain superfamily/Winged helix DNA-binding domain"/>
    <property type="match status" value="1"/>
</dbReference>
<dbReference type="PROSITE" id="PS50949">
    <property type="entry name" value="HTH_GNTR"/>
    <property type="match status" value="1"/>
</dbReference>
<dbReference type="EMBL" id="AMWE01000001">
    <property type="protein sequence ID" value="ERO59465.1"/>
    <property type="molecule type" value="Genomic_DNA"/>
</dbReference>
<comment type="caution">
    <text evidence="8">The sequence shown here is derived from an EMBL/GenBank/DDBJ whole genome shotgun (WGS) entry which is preliminary data.</text>
</comment>
<evidence type="ECO:0000313" key="9">
    <source>
        <dbReference type="Proteomes" id="UP000017142"/>
    </source>
</evidence>
<dbReference type="InterPro" id="IPR004839">
    <property type="entry name" value="Aminotransferase_I/II_large"/>
</dbReference>
<dbReference type="RefSeq" id="WP_022631946.1">
    <property type="nucleotide sequence ID" value="NZ_AMWE01000001.1"/>
</dbReference>
<dbReference type="GeneID" id="43519164"/>
<dbReference type="GO" id="GO:0003700">
    <property type="term" value="F:DNA-binding transcription factor activity"/>
    <property type="evidence" value="ECO:0007669"/>
    <property type="project" value="InterPro"/>
</dbReference>
<dbReference type="InterPro" id="IPR036388">
    <property type="entry name" value="WH-like_DNA-bd_sf"/>
</dbReference>
<evidence type="ECO:0000256" key="6">
    <source>
        <dbReference type="SAM" id="MobiDB-lite"/>
    </source>
</evidence>
<proteinExistence type="inferred from homology"/>
<comment type="similarity">
    <text evidence="1">In the C-terminal section; belongs to the class-I pyridoxal-phosphate-dependent aminotransferase family.</text>
</comment>
<evidence type="ECO:0000256" key="5">
    <source>
        <dbReference type="ARBA" id="ARBA00023163"/>
    </source>
</evidence>
<dbReference type="Proteomes" id="UP000017142">
    <property type="component" value="Unassembled WGS sequence"/>
</dbReference>
<dbReference type="SUPFAM" id="SSF53383">
    <property type="entry name" value="PLP-dependent transferases"/>
    <property type="match status" value="1"/>
</dbReference>
<protein>
    <submittedName>
        <fullName evidence="8">Transcriptional regulator, GntR family with aminotransferase domain protein</fullName>
    </submittedName>
</protein>
<dbReference type="InterPro" id="IPR015424">
    <property type="entry name" value="PyrdxlP-dep_Trfase"/>
</dbReference>
<dbReference type="SUPFAM" id="SSF46785">
    <property type="entry name" value="Winged helix' DNA-binding domain"/>
    <property type="match status" value="1"/>
</dbReference>
<keyword evidence="8" id="KW-0808">Transferase</keyword>
<dbReference type="Gene3D" id="3.40.640.10">
    <property type="entry name" value="Type I PLP-dependent aspartate aminotransferase-like (Major domain)"/>
    <property type="match status" value="1"/>
</dbReference>
<dbReference type="SMART" id="SM00345">
    <property type="entry name" value="HTH_GNTR"/>
    <property type="match status" value="1"/>
</dbReference>
<dbReference type="GO" id="GO:0030170">
    <property type="term" value="F:pyridoxal phosphate binding"/>
    <property type="evidence" value="ECO:0007669"/>
    <property type="project" value="InterPro"/>
</dbReference>
<dbReference type="InterPro" id="IPR000524">
    <property type="entry name" value="Tscrpt_reg_HTH_GntR"/>
</dbReference>
<feature type="domain" description="HTH gntR-type" evidence="7">
    <location>
        <begin position="14"/>
        <end position="82"/>
    </location>
</feature>
<organism evidence="8 9">
    <name type="scientific">Dickeya solani D s0432-1</name>
    <dbReference type="NCBI Taxonomy" id="1231725"/>
    <lineage>
        <taxon>Bacteria</taxon>
        <taxon>Pseudomonadati</taxon>
        <taxon>Pseudomonadota</taxon>
        <taxon>Gammaproteobacteria</taxon>
        <taxon>Enterobacterales</taxon>
        <taxon>Pectobacteriaceae</taxon>
        <taxon>Dickeya</taxon>
    </lineage>
</organism>
<name>A0AAV3KF60_9GAMM</name>
<evidence type="ECO:0000256" key="4">
    <source>
        <dbReference type="ARBA" id="ARBA00023125"/>
    </source>
</evidence>
<keyword evidence="4" id="KW-0238">DNA-binding</keyword>
<dbReference type="GO" id="GO:0003677">
    <property type="term" value="F:DNA binding"/>
    <property type="evidence" value="ECO:0007669"/>
    <property type="project" value="UniProtKB-KW"/>
</dbReference>
<dbReference type="GO" id="GO:0008483">
    <property type="term" value="F:transaminase activity"/>
    <property type="evidence" value="ECO:0007669"/>
    <property type="project" value="UniProtKB-KW"/>
</dbReference>
<evidence type="ECO:0000256" key="1">
    <source>
        <dbReference type="ARBA" id="ARBA00005384"/>
    </source>
</evidence>
<dbReference type="InterPro" id="IPR051446">
    <property type="entry name" value="HTH_trans_reg/aminotransferase"/>
</dbReference>
<dbReference type="PRINTS" id="PR00035">
    <property type="entry name" value="HTHGNTR"/>
</dbReference>
<dbReference type="CDD" id="cd00609">
    <property type="entry name" value="AAT_like"/>
    <property type="match status" value="1"/>
</dbReference>
<dbReference type="CDD" id="cd07377">
    <property type="entry name" value="WHTH_GntR"/>
    <property type="match status" value="1"/>
</dbReference>
<dbReference type="Pfam" id="PF00155">
    <property type="entry name" value="Aminotran_1_2"/>
    <property type="match status" value="1"/>
</dbReference>
<dbReference type="InterPro" id="IPR015421">
    <property type="entry name" value="PyrdxlP-dep_Trfase_major"/>
</dbReference>
<keyword evidence="8" id="KW-0032">Aminotransferase</keyword>
<gene>
    <name evidence="8" type="ORF">A544_0437</name>
</gene>
<keyword evidence="5" id="KW-0804">Transcription</keyword>
<dbReference type="PANTHER" id="PTHR46577">
    <property type="entry name" value="HTH-TYPE TRANSCRIPTIONAL REGULATORY PROTEIN GABR"/>
    <property type="match status" value="1"/>
</dbReference>
<dbReference type="Pfam" id="PF00392">
    <property type="entry name" value="GntR"/>
    <property type="match status" value="1"/>
</dbReference>
<feature type="compositionally biased region" description="Pro residues" evidence="6">
    <location>
        <begin position="93"/>
        <end position="105"/>
    </location>
</feature>
<accession>A0AAV3KF60</accession>
<evidence type="ECO:0000256" key="3">
    <source>
        <dbReference type="ARBA" id="ARBA00023015"/>
    </source>
</evidence>
<reference evidence="9" key="1">
    <citation type="journal article" date="2013" name="Diversity">
        <title>Genome Sequence of Dickeya solani, a New soft Rot Pathogen of Potato, Suggests its Emergence May Be Related to a Novel Combination of Non-Ribosomal Peptide/Polyketide Synthetase Clusters.</title>
        <authorList>
            <person name="Garlant L."/>
            <person name="Koskinen P."/>
            <person name="Rouhiainen L."/>
            <person name="Laine P."/>
            <person name="Paulin L."/>
            <person name="Auvinen P."/>
            <person name="Holm L."/>
            <person name="Pirhonen M."/>
        </authorList>
    </citation>
    <scope>NUCLEOTIDE SEQUENCE [LARGE SCALE GENOMIC DNA]</scope>
    <source>
        <strain evidence="9">D s0432-1</strain>
    </source>
</reference>
<keyword evidence="2" id="KW-0663">Pyridoxal phosphate</keyword>
<evidence type="ECO:0000256" key="2">
    <source>
        <dbReference type="ARBA" id="ARBA00022898"/>
    </source>
</evidence>
<evidence type="ECO:0000259" key="7">
    <source>
        <dbReference type="PROSITE" id="PS50949"/>
    </source>
</evidence>
<dbReference type="InterPro" id="IPR036390">
    <property type="entry name" value="WH_DNA-bd_sf"/>
</dbReference>
<dbReference type="PANTHER" id="PTHR46577:SF1">
    <property type="entry name" value="HTH-TYPE TRANSCRIPTIONAL REGULATORY PROTEIN GABR"/>
    <property type="match status" value="1"/>
</dbReference>
<keyword evidence="3" id="KW-0805">Transcription regulation</keyword>
<dbReference type="AlphaFoldDB" id="A0AAV3KF60"/>
<feature type="region of interest" description="Disordered" evidence="6">
    <location>
        <begin position="80"/>
        <end position="105"/>
    </location>
</feature>